<feature type="region of interest" description="Disordered" evidence="8">
    <location>
        <begin position="231"/>
        <end position="268"/>
    </location>
</feature>
<evidence type="ECO:0000259" key="9">
    <source>
        <dbReference type="Pfam" id="PF09733"/>
    </source>
</evidence>
<feature type="compositionally biased region" description="Low complexity" evidence="8">
    <location>
        <begin position="782"/>
        <end position="791"/>
    </location>
</feature>
<feature type="region of interest" description="Disordered" evidence="8">
    <location>
        <begin position="587"/>
        <end position="622"/>
    </location>
</feature>
<feature type="compositionally biased region" description="Low complexity" evidence="8">
    <location>
        <begin position="132"/>
        <end position="144"/>
    </location>
</feature>
<protein>
    <recommendedName>
        <fullName evidence="13">Polycomb protein VEFS-Box domain-containing protein</fullName>
    </recommendedName>
</protein>
<dbReference type="EMBL" id="BRXU01000001">
    <property type="protein sequence ID" value="GLC48365.1"/>
    <property type="molecule type" value="Genomic_DNA"/>
</dbReference>
<evidence type="ECO:0000256" key="8">
    <source>
        <dbReference type="SAM" id="MobiDB-lite"/>
    </source>
</evidence>
<gene>
    <name evidence="11" type="primary">PLEST000912</name>
    <name evidence="11" type="ORF">PLESTB_000088100</name>
</gene>
<feature type="region of interest" description="Disordered" evidence="8">
    <location>
        <begin position="1138"/>
        <end position="1450"/>
    </location>
</feature>
<feature type="compositionally biased region" description="Pro residues" evidence="8">
    <location>
        <begin position="1437"/>
        <end position="1447"/>
    </location>
</feature>
<evidence type="ECO:0000256" key="3">
    <source>
        <dbReference type="ARBA" id="ARBA00022771"/>
    </source>
</evidence>
<comment type="similarity">
    <text evidence="1">Belongs to the VEFS (VRN2-EMF2-FIS2-SU(Z)12) family.</text>
</comment>
<comment type="caution">
    <text evidence="11">The sequence shown here is derived from an EMBL/GenBank/DDBJ whole genome shotgun (WGS) entry which is preliminary data.</text>
</comment>
<dbReference type="InterPro" id="IPR019135">
    <property type="entry name" value="Polycomb_protein_VEFS-Box"/>
</dbReference>
<keyword evidence="6" id="KW-0805">Transcription regulation</keyword>
<feature type="compositionally biased region" description="Gly residues" evidence="8">
    <location>
        <begin position="690"/>
        <end position="700"/>
    </location>
</feature>
<dbReference type="GO" id="GO:0008270">
    <property type="term" value="F:zinc ion binding"/>
    <property type="evidence" value="ECO:0007669"/>
    <property type="project" value="UniProtKB-KW"/>
</dbReference>
<dbReference type="GO" id="GO:0005634">
    <property type="term" value="C:nucleus"/>
    <property type="evidence" value="ECO:0007669"/>
    <property type="project" value="UniProtKB-ARBA"/>
</dbReference>
<feature type="compositionally biased region" description="Low complexity" evidence="8">
    <location>
        <begin position="1238"/>
        <end position="1254"/>
    </location>
</feature>
<dbReference type="Pfam" id="PF09733">
    <property type="entry name" value="VEFS-Box"/>
    <property type="match status" value="1"/>
</dbReference>
<dbReference type="GO" id="GO:0031490">
    <property type="term" value="F:chromatin DNA binding"/>
    <property type="evidence" value="ECO:0007669"/>
    <property type="project" value="TreeGrafter"/>
</dbReference>
<feature type="compositionally biased region" description="Basic and acidic residues" evidence="8">
    <location>
        <begin position="594"/>
        <end position="603"/>
    </location>
</feature>
<feature type="compositionally biased region" description="Gly residues" evidence="8">
    <location>
        <begin position="1491"/>
        <end position="1501"/>
    </location>
</feature>
<feature type="compositionally biased region" description="Low complexity" evidence="8">
    <location>
        <begin position="1480"/>
        <end position="1490"/>
    </location>
</feature>
<feature type="domain" description="Polycomb protein SUZ12-like zinc finger" evidence="10">
    <location>
        <begin position="646"/>
        <end position="678"/>
    </location>
</feature>
<feature type="compositionally biased region" description="Gly residues" evidence="8">
    <location>
        <begin position="878"/>
        <end position="893"/>
    </location>
</feature>
<reference evidence="11 12" key="1">
    <citation type="journal article" date="2023" name="Commun. Biol.">
        <title>Reorganization of the ancestral sex-determining regions during the evolution of trioecy in Pleodorina starrii.</title>
        <authorList>
            <person name="Takahashi K."/>
            <person name="Suzuki S."/>
            <person name="Kawai-Toyooka H."/>
            <person name="Yamamoto K."/>
            <person name="Hamaji T."/>
            <person name="Ootsuki R."/>
            <person name="Yamaguchi H."/>
            <person name="Kawachi M."/>
            <person name="Higashiyama T."/>
            <person name="Nozaki H."/>
        </authorList>
    </citation>
    <scope>NUCLEOTIDE SEQUENCE [LARGE SCALE GENOMIC DNA]</scope>
    <source>
        <strain evidence="11 12">NIES-4479</strain>
    </source>
</reference>
<feature type="compositionally biased region" description="Gly residues" evidence="8">
    <location>
        <begin position="1138"/>
        <end position="1147"/>
    </location>
</feature>
<dbReference type="Pfam" id="PF23320">
    <property type="entry name" value="Zn_SUZ12"/>
    <property type="match status" value="1"/>
</dbReference>
<evidence type="ECO:0000259" key="10">
    <source>
        <dbReference type="Pfam" id="PF23320"/>
    </source>
</evidence>
<name>A0A9W6BAT4_9CHLO</name>
<sequence>MATAEGADVALHHGIHLFTHPILMYKYIDGRQPRSILRRNLSYVANPAPAAVSRGGAASSSGSSALLVQLGDVALAGANQPSQITLVAVLCEMASTGRDFKPVHAAATTLACPDEAAQPPAAAAAAAAAGAGAGAGSSRSSGETRGTRGGWEPQQPLLLPLPQRKLTRPVLLLLVSDWHPDMCALVPPGPGRTAARRLRTDLRSGGPLLGLLPDPGPVWVALQPLDGILGSSSSGGGGGGGGDSGSHGAAAAATAAGPSGAAPSPQPPLVRAHARLQRGRLARSRCSVVAPSGATLSAMLLHLDLDSGLNLNLSPAVLAGTGPEALPPAGRDGGGNGGGALKQPSEKRQEGEQQQQQQGPQLGQQQAEPAKTRLGRTRSQAAAAAEAVPGAAGAGGGRLTRSSSGSGGSGGGGGGAASLVDDVQVVRLTSVAVALELEVRQVAGANAAGSQRPSRHATTAAPAEPPAAAAAAAEEDTIVEFRYVYDASWSFGPAANPRAGSQKPVRPAEQKRRQQQLVQRQQVLLRTEQQLLQLHRQQQQQQEERRGGDGGGAAAAAAAVALTHGSADDDALATPAGLVRGAQAAATAGAGRENGFRSGEDRASWMQQQMRQGRGAERDQLASCPPAGVTEWYFSEEISAVAGAPLRCPMCSMRCRGLQGLQQHLPASHSLYRFTYPSAAAEGPEDSDAGGSGGGGGGGGERQRRQVVEVRLPAEVVDPARCDVLCPEEDILLLQSTSEAFPAVAMRAWCFSRAAGMAGPVYTNDTLDVAATATAPTSAGAAAAAAAEPLPEQTPPPPGRLAGRGRRGGAAVAAAPQPGAGAGGSGAAAAPRQARSQHQQPQQPQQQQQQQRQQPQQQQQFPAATDAAAAAGTSAGAAAGGGSGGGSGGGGGRAGVTMVRVPLAALRKSASGAPAPQPEDGATAAAATAAATAGAGAAGAAAAAAGAAGAAAAAAPAPPLPPSALAPGVHPPGRQYYHCRSAVPGTVEELFGAHDSDDETDDEEWEATFDRHLTTASRLTPLRPADRRFFKLWSAFARRRPIYADYITRSRCLEFCRQHRDLIRSDLDLYDALGVHLLLLHEMNLVDPRVMNRCLMIVDGSINPTAEEDERFLATRGSAELGGRAATTAAAAAGAGKATGGATAAGGGDDDALGSSGSGDDDDDGGGREADGDGAAAEAEYGGTAPADTRETRGIGNAGGGRTLETPGQRTTQRRRRADDDGTEQAPEGKRRRRIQSTPDGPTADGDAAPAPAGVHRHRRVAPAPGVVQQKIRQVDEREDVTAVAGAATEAGGGGEARGRREAQPPAVPSSGRVRRGSRPIETGSAGTCGGAASTAAAAAAAAVETGAVEAEGLSQSPHGSVAPAAAAAVPPPSPRQPLNAGGEARQAPPHPLPPPPQQQLEEVQQVQQQQVPFKGPRPGPGQSWSRGKKAARALAPPVPLPPPAPRPLLGSQGRAAALAGAVTATATAAISVLPPPAAAGAWGGAAAAGDGQGSGGGKGL</sequence>
<feature type="compositionally biased region" description="Pro residues" evidence="8">
    <location>
        <begin position="1389"/>
        <end position="1398"/>
    </location>
</feature>
<organism evidence="11 12">
    <name type="scientific">Pleodorina starrii</name>
    <dbReference type="NCBI Taxonomy" id="330485"/>
    <lineage>
        <taxon>Eukaryota</taxon>
        <taxon>Viridiplantae</taxon>
        <taxon>Chlorophyta</taxon>
        <taxon>core chlorophytes</taxon>
        <taxon>Chlorophyceae</taxon>
        <taxon>CS clade</taxon>
        <taxon>Chlamydomonadales</taxon>
        <taxon>Volvocaceae</taxon>
        <taxon>Pleodorina</taxon>
    </lineage>
</organism>
<feature type="compositionally biased region" description="Low complexity" evidence="8">
    <location>
        <begin position="1399"/>
        <end position="1413"/>
    </location>
</feature>
<feature type="compositionally biased region" description="Low complexity" evidence="8">
    <location>
        <begin position="809"/>
        <end position="819"/>
    </location>
</feature>
<dbReference type="InterPro" id="IPR057540">
    <property type="entry name" value="Znf_SUZ12"/>
</dbReference>
<feature type="region of interest" description="Disordered" evidence="8">
    <location>
        <begin position="1480"/>
        <end position="1501"/>
    </location>
</feature>
<evidence type="ECO:0000256" key="6">
    <source>
        <dbReference type="ARBA" id="ARBA00023015"/>
    </source>
</evidence>
<feature type="compositionally biased region" description="Low complexity" evidence="8">
    <location>
        <begin position="827"/>
        <end position="877"/>
    </location>
</feature>
<evidence type="ECO:0000256" key="1">
    <source>
        <dbReference type="ARBA" id="ARBA00007416"/>
    </source>
</evidence>
<evidence type="ECO:0000256" key="2">
    <source>
        <dbReference type="ARBA" id="ARBA00022723"/>
    </source>
</evidence>
<keyword evidence="12" id="KW-1185">Reference proteome</keyword>
<feature type="domain" description="Polycomb protein VEFS-Box" evidence="9">
    <location>
        <begin position="973"/>
        <end position="1091"/>
    </location>
</feature>
<dbReference type="Proteomes" id="UP001165080">
    <property type="component" value="Unassembled WGS sequence"/>
</dbReference>
<feature type="compositionally biased region" description="Low complexity" evidence="8">
    <location>
        <begin position="352"/>
        <end position="369"/>
    </location>
</feature>
<dbReference type="CDD" id="cd21553">
    <property type="entry name" value="VEFS-box_EMF2-like"/>
    <property type="match status" value="1"/>
</dbReference>
<feature type="region of interest" description="Disordered" evidence="8">
    <location>
        <begin position="535"/>
        <end position="555"/>
    </location>
</feature>
<feature type="compositionally biased region" description="Low complexity" evidence="8">
    <location>
        <begin position="246"/>
        <end position="263"/>
    </location>
</feature>
<keyword evidence="5" id="KW-0156">Chromatin regulator</keyword>
<feature type="region of interest" description="Disordered" evidence="8">
    <location>
        <begin position="444"/>
        <end position="471"/>
    </location>
</feature>
<feature type="compositionally biased region" description="Gly residues" evidence="8">
    <location>
        <begin position="331"/>
        <end position="340"/>
    </location>
</feature>
<feature type="region of interest" description="Disordered" evidence="8">
    <location>
        <begin position="132"/>
        <end position="156"/>
    </location>
</feature>
<evidence type="ECO:0000256" key="5">
    <source>
        <dbReference type="ARBA" id="ARBA00022853"/>
    </source>
</evidence>
<feature type="compositionally biased region" description="Low complexity" evidence="8">
    <location>
        <begin position="1173"/>
        <end position="1185"/>
    </location>
</feature>
<feature type="compositionally biased region" description="Low complexity" evidence="8">
    <location>
        <begin position="377"/>
        <end position="391"/>
    </location>
</feature>
<feature type="region of interest" description="Disordered" evidence="8">
    <location>
        <begin position="782"/>
        <end position="893"/>
    </location>
</feature>
<feature type="region of interest" description="Disordered" evidence="8">
    <location>
        <begin position="322"/>
        <end position="416"/>
    </location>
</feature>
<dbReference type="GO" id="GO:0006325">
    <property type="term" value="P:chromatin organization"/>
    <property type="evidence" value="ECO:0007669"/>
    <property type="project" value="UniProtKB-KW"/>
</dbReference>
<keyword evidence="2" id="KW-0479">Metal-binding</keyword>
<proteinExistence type="inferred from homology"/>
<feature type="compositionally biased region" description="Gly residues" evidence="8">
    <location>
        <begin position="233"/>
        <end position="245"/>
    </location>
</feature>
<keyword evidence="4" id="KW-0862">Zinc</keyword>
<evidence type="ECO:0000313" key="12">
    <source>
        <dbReference type="Proteomes" id="UP001165080"/>
    </source>
</evidence>
<feature type="compositionally biased region" description="Low complexity" evidence="8">
    <location>
        <begin position="457"/>
        <end position="471"/>
    </location>
</feature>
<evidence type="ECO:0008006" key="13">
    <source>
        <dbReference type="Google" id="ProtNLM"/>
    </source>
</evidence>
<dbReference type="PANTHER" id="PTHR22597">
    <property type="entry name" value="POLYCOMB GROUP PROTEIN"/>
    <property type="match status" value="1"/>
</dbReference>
<evidence type="ECO:0000256" key="7">
    <source>
        <dbReference type="ARBA" id="ARBA00023163"/>
    </source>
</evidence>
<keyword evidence="7" id="KW-0804">Transcription</keyword>
<accession>A0A9W6BAT4</accession>
<feature type="compositionally biased region" description="Gly residues" evidence="8">
    <location>
        <begin position="405"/>
        <end position="416"/>
    </location>
</feature>
<feature type="region of interest" description="Disordered" evidence="8">
    <location>
        <begin position="492"/>
        <end position="517"/>
    </location>
</feature>
<evidence type="ECO:0000313" key="11">
    <source>
        <dbReference type="EMBL" id="GLC48365.1"/>
    </source>
</evidence>
<feature type="compositionally biased region" description="Low complexity" evidence="8">
    <location>
        <begin position="1320"/>
        <end position="1353"/>
    </location>
</feature>
<keyword evidence="3" id="KW-0863">Zinc-finger</keyword>
<evidence type="ECO:0000256" key="4">
    <source>
        <dbReference type="ARBA" id="ARBA00022833"/>
    </source>
</evidence>
<feature type="region of interest" description="Disordered" evidence="8">
    <location>
        <begin position="680"/>
        <end position="703"/>
    </location>
</feature>
<dbReference type="PANTHER" id="PTHR22597:SF0">
    <property type="entry name" value="POLYCOMB PROTEIN SUZ12"/>
    <property type="match status" value="1"/>
</dbReference>